<accession>A0A5S4FDP6</accession>
<feature type="transmembrane region" description="Helical" evidence="2">
    <location>
        <begin position="629"/>
        <end position="648"/>
    </location>
</feature>
<proteinExistence type="predicted"/>
<evidence type="ECO:0000256" key="2">
    <source>
        <dbReference type="SAM" id="Phobius"/>
    </source>
</evidence>
<feature type="transmembrane region" description="Helical" evidence="2">
    <location>
        <begin position="768"/>
        <end position="789"/>
    </location>
</feature>
<feature type="transmembrane region" description="Helical" evidence="2">
    <location>
        <begin position="563"/>
        <end position="582"/>
    </location>
</feature>
<feature type="transmembrane region" description="Helical" evidence="2">
    <location>
        <begin position="453"/>
        <end position="474"/>
    </location>
</feature>
<evidence type="ECO:0000256" key="1">
    <source>
        <dbReference type="SAM" id="MobiDB-lite"/>
    </source>
</evidence>
<feature type="transmembrane region" description="Helical" evidence="2">
    <location>
        <begin position="801"/>
        <end position="822"/>
    </location>
</feature>
<feature type="transmembrane region" description="Helical" evidence="2">
    <location>
        <begin position="505"/>
        <end position="525"/>
    </location>
</feature>
<feature type="transmembrane region" description="Helical" evidence="2">
    <location>
        <begin position="421"/>
        <end position="441"/>
    </location>
</feature>
<name>A0A5S4FDP6_9ACTN</name>
<keyword evidence="2" id="KW-0812">Transmembrane</keyword>
<feature type="transmembrane region" description="Helical" evidence="2">
    <location>
        <begin position="396"/>
        <end position="415"/>
    </location>
</feature>
<feature type="compositionally biased region" description="Basic and acidic residues" evidence="1">
    <location>
        <begin position="733"/>
        <end position="749"/>
    </location>
</feature>
<feature type="region of interest" description="Disordered" evidence="1">
    <location>
        <begin position="721"/>
        <end position="749"/>
    </location>
</feature>
<keyword evidence="4" id="KW-1185">Reference proteome</keyword>
<evidence type="ECO:0000313" key="4">
    <source>
        <dbReference type="Proteomes" id="UP000309128"/>
    </source>
</evidence>
<feature type="transmembrane region" description="Helical" evidence="2">
    <location>
        <begin position="870"/>
        <end position="892"/>
    </location>
</feature>
<feature type="transmembrane region" description="Helical" evidence="2">
    <location>
        <begin position="913"/>
        <end position="936"/>
    </location>
</feature>
<feature type="transmembrane region" description="Helical" evidence="2">
    <location>
        <begin position="480"/>
        <end position="498"/>
    </location>
</feature>
<dbReference type="EMBL" id="VCKY01000096">
    <property type="protein sequence ID" value="TMR15814.1"/>
    <property type="molecule type" value="Genomic_DNA"/>
</dbReference>
<reference evidence="3 4" key="1">
    <citation type="submission" date="2019-05" db="EMBL/GenBank/DDBJ databases">
        <title>Draft genome sequence of Nonomuraea turkmeniaca DSM 43926.</title>
        <authorList>
            <person name="Saricaoglu S."/>
            <person name="Isik K."/>
        </authorList>
    </citation>
    <scope>NUCLEOTIDE SEQUENCE [LARGE SCALE GENOMIC DNA]</scope>
    <source>
        <strain evidence="3 4">DSM 43926</strain>
    </source>
</reference>
<sequence>MGVVLLAAAGGLLAVTRMDVPPLPDEYATAEPTDIESPAPLRVTLDPPQVPAGTDAVRVSASCPTPTAVAVSDAFPDNMSLTRDATGVSGEVELEEKLSPGRYRVIVSCDDDIQVGSAQLVVTKGTATPTPSAPARIATTYVTLTQAPPGAWRTHPLAETTTSRDVEPDDIPYEFTVKHELRVPADDPDVAALRLGAGAALPDLFAEARLGMVVPDANSHELPVVFAAPAVQLERGSSQAVVTFTGRTYGFADPDRGGLVGVEFSLPDGEDVLPLTAHELVVSATGWTVGGTRGSPPLSQDRHNLRIDARSSMKAAFLKDGQAGPVAGYLTYEGTISSYIDGSEPYDALIVRPETEFLPRSWTALRNVSAVAALLVLLYALVRALGGAWWRRRRNWMFMVIPLVIYVAILSPPGVFVLDEWSGTGIVMATLIASLPLLSLVSATRAVRNGRPGLVAAGAAAATGILLLLWALWMLTRNSAVLWVAVAVAVATGVVAALPRWRRALPALALVTLAAGTLLAGRVVADGIVPGPMVWFALLAVSLSVLAIGWVTQASHRWSVRAAALCAVTVPVTIGVQSYAVLPEWSTVGWPAERLGQILASISSFAMGGALLLAMAALIVRVRRIGQDIAAVSATTAYYTALLFLLLLRGPAAVYTEYFGLTLLLAWAGIAWLLPRATAAGTVTATPVSATPVSEDEHRTLVRDMIRRRSVRLSLTGLLRQGPAADSSPDTFEEQRAALERASDERAGPVDSDHALATVAGRTPWQNALAALAMGTLLSLPFSTVRIMVSADSWRSGDIRLLLAGLALISLPALSMIFGYFYPRVRGGNPIAKSLALLVAALLAELPLYVQTLATVTTPIATPQSTADEALIGTLVAIGNIAAVSIGLGLWWEWRLMRLAGEPWARVRSVRMLRTLGAPLIAVAIAIATTAATALVNNVIAPLPTTQVGNAGEQSTPSPTSRP</sequence>
<feature type="transmembrane region" description="Helical" evidence="2">
    <location>
        <begin position="368"/>
        <end position="389"/>
    </location>
</feature>
<dbReference type="Proteomes" id="UP000309128">
    <property type="component" value="Unassembled WGS sequence"/>
</dbReference>
<feature type="transmembrane region" description="Helical" evidence="2">
    <location>
        <begin position="834"/>
        <end position="850"/>
    </location>
</feature>
<comment type="caution">
    <text evidence="3">The sequence shown here is derived from an EMBL/GenBank/DDBJ whole genome shotgun (WGS) entry which is preliminary data.</text>
</comment>
<dbReference type="AlphaFoldDB" id="A0A5S4FDP6"/>
<evidence type="ECO:0000313" key="3">
    <source>
        <dbReference type="EMBL" id="TMR15814.1"/>
    </source>
</evidence>
<feature type="transmembrane region" description="Helical" evidence="2">
    <location>
        <begin position="602"/>
        <end position="622"/>
    </location>
</feature>
<organism evidence="3 4">
    <name type="scientific">Nonomuraea turkmeniaca</name>
    <dbReference type="NCBI Taxonomy" id="103838"/>
    <lineage>
        <taxon>Bacteria</taxon>
        <taxon>Bacillati</taxon>
        <taxon>Actinomycetota</taxon>
        <taxon>Actinomycetes</taxon>
        <taxon>Streptosporangiales</taxon>
        <taxon>Streptosporangiaceae</taxon>
        <taxon>Nonomuraea</taxon>
    </lineage>
</organism>
<gene>
    <name evidence="3" type="ORF">ETD86_26495</name>
</gene>
<feature type="transmembrane region" description="Helical" evidence="2">
    <location>
        <begin position="654"/>
        <end position="674"/>
    </location>
</feature>
<keyword evidence="2" id="KW-1133">Transmembrane helix</keyword>
<keyword evidence="2" id="KW-0472">Membrane</keyword>
<feature type="transmembrane region" description="Helical" evidence="2">
    <location>
        <begin position="531"/>
        <end position="551"/>
    </location>
</feature>
<protein>
    <submittedName>
        <fullName evidence="3">Uncharacterized protein</fullName>
    </submittedName>
</protein>